<reference evidence="1 2" key="1">
    <citation type="submission" date="2020-12" db="EMBL/GenBank/DDBJ databases">
        <title>Geomonas sp. Red259, isolated from paddy soil.</title>
        <authorList>
            <person name="Xu Z."/>
            <person name="Zhang Z."/>
            <person name="Masuda Y."/>
            <person name="Itoh H."/>
            <person name="Senoo K."/>
        </authorList>
    </citation>
    <scope>NUCLEOTIDE SEQUENCE [LARGE SCALE GENOMIC DNA]</scope>
    <source>
        <strain evidence="1 2">Red259</strain>
    </source>
</reference>
<evidence type="ECO:0000313" key="2">
    <source>
        <dbReference type="Proteomes" id="UP000641025"/>
    </source>
</evidence>
<accession>A0ABS0YX94</accession>
<keyword evidence="2" id="KW-1185">Reference proteome</keyword>
<evidence type="ECO:0000313" key="1">
    <source>
        <dbReference type="EMBL" id="MBJ6802605.1"/>
    </source>
</evidence>
<organism evidence="1 2">
    <name type="scientific">Geomonas propionica</name>
    <dbReference type="NCBI Taxonomy" id="2798582"/>
    <lineage>
        <taxon>Bacteria</taxon>
        <taxon>Pseudomonadati</taxon>
        <taxon>Thermodesulfobacteriota</taxon>
        <taxon>Desulfuromonadia</taxon>
        <taxon>Geobacterales</taxon>
        <taxon>Geobacteraceae</taxon>
        <taxon>Geomonas</taxon>
    </lineage>
</organism>
<comment type="caution">
    <text evidence="1">The sequence shown here is derived from an EMBL/GenBank/DDBJ whole genome shotgun (WGS) entry which is preliminary data.</text>
</comment>
<name>A0ABS0YX94_9BACT</name>
<protein>
    <submittedName>
        <fullName evidence="1">Uncharacterized protein</fullName>
    </submittedName>
</protein>
<dbReference type="EMBL" id="JAEMHK010000021">
    <property type="protein sequence ID" value="MBJ6802605.1"/>
    <property type="molecule type" value="Genomic_DNA"/>
</dbReference>
<dbReference type="Proteomes" id="UP000641025">
    <property type="component" value="Unassembled WGS sequence"/>
</dbReference>
<proteinExistence type="predicted"/>
<gene>
    <name evidence="1" type="ORF">JFN90_20955</name>
</gene>
<sequence>MGSRIVRDYHHMAPTLFHGFNQGVATALSDKTRFPDSFWTAHPALLESYLAASAKHDAVYHESMHGSRLVIAERELLQAQLVLNLDEIASVLEMAAVRNPEILLASAFTIAKEKRGRARAKVASAALKTARAGTEGEEGGTPT</sequence>